<proteinExistence type="inferred from homology"/>
<accession>A0A9W6R1T2</accession>
<feature type="transmembrane region" description="Helical" evidence="2">
    <location>
        <begin position="42"/>
        <end position="65"/>
    </location>
</feature>
<comment type="similarity">
    <text evidence="1">Belongs to the LytR/CpsA/Psr (LCP) family.</text>
</comment>
<dbReference type="EMBL" id="BSTI01000010">
    <property type="protein sequence ID" value="GLY67984.1"/>
    <property type="molecule type" value="Genomic_DNA"/>
</dbReference>
<dbReference type="AlphaFoldDB" id="A0A9W6R1T2"/>
<dbReference type="Gene3D" id="3.40.630.190">
    <property type="entry name" value="LCP protein"/>
    <property type="match status" value="1"/>
</dbReference>
<gene>
    <name evidence="4" type="ORF">Atai01_46030</name>
</gene>
<feature type="domain" description="Cell envelope-related transcriptional attenuator" evidence="3">
    <location>
        <begin position="94"/>
        <end position="230"/>
    </location>
</feature>
<dbReference type="PANTHER" id="PTHR33392:SF6">
    <property type="entry name" value="POLYISOPRENYL-TEICHOIC ACID--PEPTIDOGLYCAN TEICHOIC ACID TRANSFERASE TAGU"/>
    <property type="match status" value="1"/>
</dbReference>
<evidence type="ECO:0000259" key="3">
    <source>
        <dbReference type="Pfam" id="PF03816"/>
    </source>
</evidence>
<name>A0A9W6R1T2_9PSEU</name>
<dbReference type="InterPro" id="IPR050922">
    <property type="entry name" value="LytR/CpsA/Psr_CW_biosynth"/>
</dbReference>
<dbReference type="InterPro" id="IPR004474">
    <property type="entry name" value="LytR_CpsA_psr"/>
</dbReference>
<dbReference type="NCBIfam" id="TIGR00350">
    <property type="entry name" value="lytR_cpsA_psr"/>
    <property type="match status" value="1"/>
</dbReference>
<comment type="caution">
    <text evidence="4">The sequence shown here is derived from an EMBL/GenBank/DDBJ whole genome shotgun (WGS) entry which is preliminary data.</text>
</comment>
<evidence type="ECO:0000256" key="2">
    <source>
        <dbReference type="SAM" id="Phobius"/>
    </source>
</evidence>
<dbReference type="RefSeq" id="WP_285488128.1">
    <property type="nucleotide sequence ID" value="NZ_BSTI01000010.1"/>
</dbReference>
<organism evidence="4 5">
    <name type="scientific">Amycolatopsis taiwanensis</name>
    <dbReference type="NCBI Taxonomy" id="342230"/>
    <lineage>
        <taxon>Bacteria</taxon>
        <taxon>Bacillati</taxon>
        <taxon>Actinomycetota</taxon>
        <taxon>Actinomycetes</taxon>
        <taxon>Pseudonocardiales</taxon>
        <taxon>Pseudonocardiaceae</taxon>
        <taxon>Amycolatopsis</taxon>
    </lineage>
</organism>
<evidence type="ECO:0000313" key="5">
    <source>
        <dbReference type="Proteomes" id="UP001165136"/>
    </source>
</evidence>
<evidence type="ECO:0000256" key="1">
    <source>
        <dbReference type="ARBA" id="ARBA00006068"/>
    </source>
</evidence>
<keyword evidence="5" id="KW-1185">Reference proteome</keyword>
<dbReference type="PANTHER" id="PTHR33392">
    <property type="entry name" value="POLYISOPRENYL-TEICHOIC ACID--PEPTIDOGLYCAN TEICHOIC ACID TRANSFERASE TAGU"/>
    <property type="match status" value="1"/>
</dbReference>
<dbReference type="Proteomes" id="UP001165136">
    <property type="component" value="Unassembled WGS sequence"/>
</dbReference>
<sequence length="329" mass="34118">MNDTTETLIREAVAAEAGRAVDPDTVLAELHRRGARSARSHVPVIAVAAAMVVAAVAAILVPQLLKTDSAQPAVPATPVSQNVLLVGADDNGYADSIVLAHLSADGSGAIVSLPRDTWVQGAKLNSAYVTGGIGKLVTTVRDLTGVQIDHWATIAMSSFDRLSTAVGGVPVCLRAAVHDSYSGASFPAGQQTVEGASALAFLRQRHGLPNSDLDRIVRLQAFLRSLAHQLLSGSVLSDQKALASLIDTVRDDVRVDPGWDVLAFAGQLRGLHTDQLRIGTIPIDNGDFQTPDGGAAIAVNPDQVHQFVADVTQAAPSAGSSSADVPCVN</sequence>
<evidence type="ECO:0000313" key="4">
    <source>
        <dbReference type="EMBL" id="GLY67984.1"/>
    </source>
</evidence>
<keyword evidence="2" id="KW-0472">Membrane</keyword>
<protein>
    <recommendedName>
        <fullName evidence="3">Cell envelope-related transcriptional attenuator domain-containing protein</fullName>
    </recommendedName>
</protein>
<reference evidence="4" key="1">
    <citation type="submission" date="2023-03" db="EMBL/GenBank/DDBJ databases">
        <title>Amycolatopsis taiwanensis NBRC 103393.</title>
        <authorList>
            <person name="Ichikawa N."/>
            <person name="Sato H."/>
            <person name="Tonouchi N."/>
        </authorList>
    </citation>
    <scope>NUCLEOTIDE SEQUENCE</scope>
    <source>
        <strain evidence="4">NBRC 103393</strain>
    </source>
</reference>
<keyword evidence="2" id="KW-0812">Transmembrane</keyword>
<dbReference type="Pfam" id="PF03816">
    <property type="entry name" value="LytR_cpsA_psr"/>
    <property type="match status" value="1"/>
</dbReference>
<keyword evidence="2" id="KW-1133">Transmembrane helix</keyword>